<feature type="chain" id="PRO_5045620923" evidence="4">
    <location>
        <begin position="18"/>
        <end position="163"/>
    </location>
</feature>
<keyword evidence="3" id="KW-0812">Transmembrane</keyword>
<comment type="subcellular location">
    <subcellularLocation>
        <location evidence="1">Cell membrane</location>
    </subcellularLocation>
</comment>
<evidence type="ECO:0000313" key="7">
    <source>
        <dbReference type="Proteomes" id="UP000831156"/>
    </source>
</evidence>
<reference evidence="6 7" key="1">
    <citation type="submission" date="2016-09" db="EMBL/GenBank/DDBJ databases">
        <authorList>
            <consortium name="Pathogen Informatics"/>
            <person name="Sun Q."/>
            <person name="Inoue M."/>
        </authorList>
    </citation>
    <scope>NUCLEOTIDE SEQUENCE [LARGE SCALE GENOMIC DNA]</scope>
</reference>
<dbReference type="Gene3D" id="2.20.100.10">
    <property type="entry name" value="Thrombospondin type-1 (TSP1) repeat"/>
    <property type="match status" value="1"/>
</dbReference>
<keyword evidence="3" id="KW-1133">Transmembrane helix</keyword>
<accession>A0ABY1UGS3</accession>
<sequence>MLMRISRYFFLLYLIKAHLDSFSRYGTRFRHSTLETYIDSGDVTYNNFIINKRLLKEHSHCDAWSEWSACSKTCDYGVKIRVRISTDEKKSQGCQNITESTICHIQICPETYEEAEKTYLHNKENEQKKKFKTKYILIFTIFSVINIIVLLICLILSIKKKII</sequence>
<dbReference type="SUPFAM" id="SSF82895">
    <property type="entry name" value="TSP-1 type 1 repeat"/>
    <property type="match status" value="1"/>
</dbReference>
<evidence type="ECO:0000256" key="3">
    <source>
        <dbReference type="SAM" id="Phobius"/>
    </source>
</evidence>
<keyword evidence="7" id="KW-1185">Reference proteome</keyword>
<name>A0ABY1UGS3_9APIC</name>
<dbReference type="Pfam" id="PF19035">
    <property type="entry name" value="TSP1_CCN"/>
    <property type="match status" value="1"/>
</dbReference>
<evidence type="ECO:0000259" key="5">
    <source>
        <dbReference type="Pfam" id="PF19035"/>
    </source>
</evidence>
<feature type="signal peptide" evidence="4">
    <location>
        <begin position="1"/>
        <end position="17"/>
    </location>
</feature>
<dbReference type="PROSITE" id="PS50092">
    <property type="entry name" value="TSP1"/>
    <property type="match status" value="1"/>
</dbReference>
<dbReference type="EMBL" id="LT969424">
    <property type="protein sequence ID" value="SOV10092.1"/>
    <property type="molecule type" value="Genomic_DNA"/>
</dbReference>
<evidence type="ECO:0000256" key="4">
    <source>
        <dbReference type="SAM" id="SignalP"/>
    </source>
</evidence>
<dbReference type="SMART" id="SM00209">
    <property type="entry name" value="TSP1"/>
    <property type="match status" value="1"/>
</dbReference>
<protein>
    <submittedName>
        <fullName evidence="6">Thrombospondin-related sporozoite protein</fullName>
    </submittedName>
</protein>
<feature type="transmembrane region" description="Helical" evidence="3">
    <location>
        <begin position="135"/>
        <end position="158"/>
    </location>
</feature>
<organism evidence="6 7">
    <name type="scientific">Plasmodium gaboni</name>
    <dbReference type="NCBI Taxonomy" id="647221"/>
    <lineage>
        <taxon>Eukaryota</taxon>
        <taxon>Sar</taxon>
        <taxon>Alveolata</taxon>
        <taxon>Apicomplexa</taxon>
        <taxon>Aconoidasida</taxon>
        <taxon>Haemosporida</taxon>
        <taxon>Plasmodiidae</taxon>
        <taxon>Plasmodium</taxon>
        <taxon>Plasmodium (Laverania)</taxon>
    </lineage>
</organism>
<keyword evidence="2" id="KW-1003">Cell membrane</keyword>
<dbReference type="InterPro" id="IPR036383">
    <property type="entry name" value="TSP1_rpt_sf"/>
</dbReference>
<keyword evidence="4" id="KW-0732">Signal</keyword>
<keyword evidence="3" id="KW-0472">Membrane</keyword>
<evidence type="ECO:0000256" key="1">
    <source>
        <dbReference type="ARBA" id="ARBA00004236"/>
    </source>
</evidence>
<dbReference type="InterPro" id="IPR043973">
    <property type="entry name" value="TSP1_CCN"/>
</dbReference>
<dbReference type="InterPro" id="IPR000884">
    <property type="entry name" value="TSP1_rpt"/>
</dbReference>
<gene>
    <name evidence="6" type="ORF">PGABG01_0102400</name>
</gene>
<dbReference type="Proteomes" id="UP000831156">
    <property type="component" value="Chromosome 1"/>
</dbReference>
<evidence type="ECO:0000256" key="2">
    <source>
        <dbReference type="ARBA" id="ARBA00022475"/>
    </source>
</evidence>
<feature type="domain" description="CCN TSP1" evidence="5">
    <location>
        <begin position="61"/>
        <end position="108"/>
    </location>
</feature>
<evidence type="ECO:0000313" key="6">
    <source>
        <dbReference type="EMBL" id="SOV10092.1"/>
    </source>
</evidence>
<proteinExistence type="predicted"/>